<evidence type="ECO:0000256" key="1">
    <source>
        <dbReference type="ARBA" id="ARBA00004141"/>
    </source>
</evidence>
<evidence type="ECO:0000256" key="6">
    <source>
        <dbReference type="ARBA" id="ARBA00022989"/>
    </source>
</evidence>
<protein>
    <submittedName>
        <fullName evidence="13">General substrate transporter</fullName>
    </submittedName>
</protein>
<feature type="transmembrane region" description="Helical" evidence="11">
    <location>
        <begin position="364"/>
        <end position="386"/>
    </location>
</feature>
<feature type="transmembrane region" description="Helical" evidence="11">
    <location>
        <begin position="126"/>
        <end position="150"/>
    </location>
</feature>
<evidence type="ECO:0000256" key="9">
    <source>
        <dbReference type="RuleBase" id="RU003346"/>
    </source>
</evidence>
<proteinExistence type="inferred from homology"/>
<dbReference type="PROSITE" id="PS00217">
    <property type="entry name" value="SUGAR_TRANSPORT_2"/>
    <property type="match status" value="1"/>
</dbReference>
<dbReference type="PRINTS" id="PR00171">
    <property type="entry name" value="SUGRTRNSPORT"/>
</dbReference>
<comment type="similarity">
    <text evidence="2 9">Belongs to the major facilitator superfamily. Sugar transporter (TC 2.A.1.1) family.</text>
</comment>
<name>A0A0D7B856_9AGAR</name>
<dbReference type="FunFam" id="1.20.1250.20:FF:000044">
    <property type="entry name" value="Hexose transporter Hxt3p"/>
    <property type="match status" value="1"/>
</dbReference>
<dbReference type="GO" id="GO:0005351">
    <property type="term" value="F:carbohydrate:proton symporter activity"/>
    <property type="evidence" value="ECO:0007669"/>
    <property type="project" value="TreeGrafter"/>
</dbReference>
<feature type="transmembrane region" description="Helical" evidence="11">
    <location>
        <begin position="435"/>
        <end position="456"/>
    </location>
</feature>
<feature type="transmembrane region" description="Helical" evidence="11">
    <location>
        <begin position="336"/>
        <end position="357"/>
    </location>
</feature>
<evidence type="ECO:0000256" key="4">
    <source>
        <dbReference type="ARBA" id="ARBA00022597"/>
    </source>
</evidence>
<dbReference type="InterPro" id="IPR005829">
    <property type="entry name" value="Sugar_transporter_CS"/>
</dbReference>
<evidence type="ECO:0000256" key="2">
    <source>
        <dbReference type="ARBA" id="ARBA00010992"/>
    </source>
</evidence>
<dbReference type="GO" id="GO:0005886">
    <property type="term" value="C:plasma membrane"/>
    <property type="evidence" value="ECO:0007669"/>
    <property type="project" value="TreeGrafter"/>
</dbReference>
<evidence type="ECO:0000256" key="5">
    <source>
        <dbReference type="ARBA" id="ARBA00022692"/>
    </source>
</evidence>
<evidence type="ECO:0000313" key="13">
    <source>
        <dbReference type="EMBL" id="KIY66354.1"/>
    </source>
</evidence>
<dbReference type="Pfam" id="PF00083">
    <property type="entry name" value="Sugar_tr"/>
    <property type="match status" value="1"/>
</dbReference>
<dbReference type="CDD" id="cd17356">
    <property type="entry name" value="MFS_HXT"/>
    <property type="match status" value="1"/>
</dbReference>
<keyword evidence="5 11" id="KW-0812">Transmembrane</keyword>
<feature type="transmembrane region" description="Helical" evidence="11">
    <location>
        <begin position="398"/>
        <end position="423"/>
    </location>
</feature>
<feature type="transmembrane region" description="Helical" evidence="11">
    <location>
        <begin position="77"/>
        <end position="96"/>
    </location>
</feature>
<dbReference type="EMBL" id="KN880557">
    <property type="protein sequence ID" value="KIY66354.1"/>
    <property type="molecule type" value="Genomic_DNA"/>
</dbReference>
<dbReference type="Gene3D" id="1.20.1250.20">
    <property type="entry name" value="MFS general substrate transporter like domains"/>
    <property type="match status" value="1"/>
</dbReference>
<dbReference type="AlphaFoldDB" id="A0A0D7B856"/>
<dbReference type="InterPro" id="IPR020846">
    <property type="entry name" value="MFS_dom"/>
</dbReference>
<dbReference type="InterPro" id="IPR050360">
    <property type="entry name" value="MFS_Sugar_Transporters"/>
</dbReference>
<dbReference type="STRING" id="1314674.A0A0D7B856"/>
<dbReference type="InterPro" id="IPR005828">
    <property type="entry name" value="MFS_sugar_transport-like"/>
</dbReference>
<sequence length="551" mass="60851">MAPITYIKGTPIGITAVLVALISSMGGMMFGYDTGQISDILVMEDFKRRFAECDPAPSLELIDVSTCQFSTVRSGCIVALLSIGTLIGCLCGAPIADHLGRRYAMVVDCLAFFVGDIIQITSSTHWVQYAIGRIVTGLGIGALSTAVPMYQAETSPSQIRGIVNGMYQFFVTFGILLAYCISIGSRELDNSGQWRLVIGLGFTWPTILAIFIQAMPESPRWLASKGRDEEARRSIARVRGVTGISRFGRATKHEDELKSHWDGLVDRELAEMHNTIKAESQSANGTWADCFNPKDKVLYRTLLGMAIQTLQQLTGANYFFYYGATIFGSVGIDDSFITQIILGAVNFVCTFLGLYIMQTCGRRWPLILGGLWQSAWLFVYGALGTAHDPTQDKVSGKVMIFASCMFILGFASTWAPGAWVIVGETFPMRTRAKQAALATASNWLWNFLLAFFTPFITKDISFKYGFVFAACNLVASVVIYFFLYESAGLTLESVEKMYNDPNCHAWSSATWAPPEYKDRKDMLAQLRTQNTHHDDESVDEKHSAAHDPAHV</sequence>
<evidence type="ECO:0000256" key="3">
    <source>
        <dbReference type="ARBA" id="ARBA00022448"/>
    </source>
</evidence>
<dbReference type="InterPro" id="IPR036259">
    <property type="entry name" value="MFS_trans_sf"/>
</dbReference>
<feature type="transmembrane region" description="Helical" evidence="11">
    <location>
        <begin position="462"/>
        <end position="483"/>
    </location>
</feature>
<keyword evidence="7 11" id="KW-0472">Membrane</keyword>
<dbReference type="SUPFAM" id="SSF103473">
    <property type="entry name" value="MFS general substrate transporter"/>
    <property type="match status" value="1"/>
</dbReference>
<evidence type="ECO:0000256" key="8">
    <source>
        <dbReference type="ARBA" id="ARBA00049119"/>
    </source>
</evidence>
<organism evidence="13 14">
    <name type="scientific">Cylindrobasidium torrendii FP15055 ss-10</name>
    <dbReference type="NCBI Taxonomy" id="1314674"/>
    <lineage>
        <taxon>Eukaryota</taxon>
        <taxon>Fungi</taxon>
        <taxon>Dikarya</taxon>
        <taxon>Basidiomycota</taxon>
        <taxon>Agaricomycotina</taxon>
        <taxon>Agaricomycetes</taxon>
        <taxon>Agaricomycetidae</taxon>
        <taxon>Agaricales</taxon>
        <taxon>Marasmiineae</taxon>
        <taxon>Physalacriaceae</taxon>
        <taxon>Cylindrobasidium</taxon>
    </lineage>
</organism>
<feature type="domain" description="Major facilitator superfamily (MFS) profile" evidence="12">
    <location>
        <begin position="19"/>
        <end position="487"/>
    </location>
</feature>
<dbReference type="OrthoDB" id="5141738at2759"/>
<dbReference type="PROSITE" id="PS50850">
    <property type="entry name" value="MFS"/>
    <property type="match status" value="1"/>
</dbReference>
<evidence type="ECO:0000259" key="12">
    <source>
        <dbReference type="PROSITE" id="PS50850"/>
    </source>
</evidence>
<feature type="region of interest" description="Disordered" evidence="10">
    <location>
        <begin position="529"/>
        <end position="551"/>
    </location>
</feature>
<feature type="transmembrane region" description="Helical" evidence="11">
    <location>
        <begin position="196"/>
        <end position="215"/>
    </location>
</feature>
<evidence type="ECO:0000256" key="10">
    <source>
        <dbReference type="SAM" id="MobiDB-lite"/>
    </source>
</evidence>
<accession>A0A0D7B856</accession>
<keyword evidence="4" id="KW-0762">Sugar transport</keyword>
<evidence type="ECO:0000256" key="7">
    <source>
        <dbReference type="ARBA" id="ARBA00023136"/>
    </source>
</evidence>
<feature type="transmembrane region" description="Helical" evidence="11">
    <location>
        <begin position="162"/>
        <end position="184"/>
    </location>
</feature>
<keyword evidence="14" id="KW-1185">Reference proteome</keyword>
<comment type="subcellular location">
    <subcellularLocation>
        <location evidence="1">Membrane</location>
        <topology evidence="1">Multi-pass membrane protein</topology>
    </subcellularLocation>
</comment>
<dbReference type="PANTHER" id="PTHR48022">
    <property type="entry name" value="PLASTIDIC GLUCOSE TRANSPORTER 4"/>
    <property type="match status" value="1"/>
</dbReference>
<dbReference type="PANTHER" id="PTHR48022:SF75">
    <property type="entry name" value="GALACTOSE TRANSPORTER-RELATED"/>
    <property type="match status" value="1"/>
</dbReference>
<dbReference type="Proteomes" id="UP000054007">
    <property type="component" value="Unassembled WGS sequence"/>
</dbReference>
<feature type="transmembrane region" description="Helical" evidence="11">
    <location>
        <begin position="12"/>
        <end position="32"/>
    </location>
</feature>
<evidence type="ECO:0000313" key="14">
    <source>
        <dbReference type="Proteomes" id="UP000054007"/>
    </source>
</evidence>
<gene>
    <name evidence="13" type="ORF">CYLTODRAFT_423509</name>
</gene>
<reference evidence="13 14" key="1">
    <citation type="journal article" date="2015" name="Fungal Genet. Biol.">
        <title>Evolution of novel wood decay mechanisms in Agaricales revealed by the genome sequences of Fistulina hepatica and Cylindrobasidium torrendii.</title>
        <authorList>
            <person name="Floudas D."/>
            <person name="Held B.W."/>
            <person name="Riley R."/>
            <person name="Nagy L.G."/>
            <person name="Koehler G."/>
            <person name="Ransdell A.S."/>
            <person name="Younus H."/>
            <person name="Chow J."/>
            <person name="Chiniquy J."/>
            <person name="Lipzen A."/>
            <person name="Tritt A."/>
            <person name="Sun H."/>
            <person name="Haridas S."/>
            <person name="LaButti K."/>
            <person name="Ohm R.A."/>
            <person name="Kues U."/>
            <person name="Blanchette R.A."/>
            <person name="Grigoriev I.V."/>
            <person name="Minto R.E."/>
            <person name="Hibbett D.S."/>
        </authorList>
    </citation>
    <scope>NUCLEOTIDE SEQUENCE [LARGE SCALE GENOMIC DNA]</scope>
    <source>
        <strain evidence="13 14">FP15055 ss-10</strain>
    </source>
</reference>
<dbReference type="InterPro" id="IPR003663">
    <property type="entry name" value="Sugar/inositol_transpt"/>
</dbReference>
<keyword evidence="6 11" id="KW-1133">Transmembrane helix</keyword>
<keyword evidence="3 9" id="KW-0813">Transport</keyword>
<evidence type="ECO:0000256" key="11">
    <source>
        <dbReference type="SAM" id="Phobius"/>
    </source>
</evidence>
<feature type="compositionally biased region" description="Basic and acidic residues" evidence="10">
    <location>
        <begin position="531"/>
        <end position="551"/>
    </location>
</feature>
<comment type="catalytic activity">
    <reaction evidence="8">
        <text>myo-inositol(out) + H(+)(out) = myo-inositol(in) + H(+)(in)</text>
        <dbReference type="Rhea" id="RHEA:60364"/>
        <dbReference type="ChEBI" id="CHEBI:15378"/>
        <dbReference type="ChEBI" id="CHEBI:17268"/>
    </reaction>
</comment>
<dbReference type="NCBIfam" id="TIGR00879">
    <property type="entry name" value="SP"/>
    <property type="match status" value="1"/>
</dbReference>